<gene>
    <name evidence="2" type="ORF">E6P09_07325</name>
</gene>
<evidence type="ECO:0000313" key="2">
    <source>
        <dbReference type="EMBL" id="QCQ75081.1"/>
    </source>
</evidence>
<organism evidence="2 3">
    <name type="scientific">Haloferax mediterranei (strain ATCC 33500 / DSM 1411 / JCM 8866 / NBRC 14739 / NCIMB 2177 / R-4)</name>
    <name type="common">Halobacterium mediterranei</name>
    <dbReference type="NCBI Taxonomy" id="523841"/>
    <lineage>
        <taxon>Archaea</taxon>
        <taxon>Methanobacteriati</taxon>
        <taxon>Methanobacteriota</taxon>
        <taxon>Stenosarchaea group</taxon>
        <taxon>Halobacteria</taxon>
        <taxon>Halobacteriales</taxon>
        <taxon>Haloferacaceae</taxon>
        <taxon>Haloferax</taxon>
    </lineage>
</organism>
<reference evidence="2 3" key="1">
    <citation type="submission" date="2019-04" db="EMBL/GenBank/DDBJ databases">
        <title>Methylomes of two halophilic Archaea, Haloarcula marismortui and Haloferax mediterranei.</title>
        <authorList>
            <person name="DasSarma S."/>
            <person name="DasSarma P."/>
            <person name="DasSarma S."/>
            <person name="Fomenkov A."/>
            <person name="Vincze T."/>
            <person name="Anton B.P."/>
            <person name="Roberts R.J."/>
        </authorList>
    </citation>
    <scope>NUCLEOTIDE SEQUENCE [LARGE SCALE GENOMIC DNA]</scope>
    <source>
        <strain evidence="3">ATCC 33500 / DSM 1411 / JCM 8866 / NBRC 14739 / NCIMB 2177 / R-4</strain>
    </source>
</reference>
<proteinExistence type="predicted"/>
<protein>
    <submittedName>
        <fullName evidence="2">Uncharacterized protein</fullName>
    </submittedName>
</protein>
<evidence type="ECO:0000313" key="3">
    <source>
        <dbReference type="Proteomes" id="UP000299011"/>
    </source>
</evidence>
<sequence length="101" mass="10569">MTTLQLSASCVVLVPRLPSACPAFPPACPAFPPACPAFPPACLRCRRFCPSHSDSVHGGKTNSDAAIASTTERGRSKNGQTAQSKEQSGRKNNRRGESNAG</sequence>
<name>A0A4P8P478_HALMT</name>
<dbReference type="EMBL" id="CP039139">
    <property type="protein sequence ID" value="QCQ75081.1"/>
    <property type="molecule type" value="Genomic_DNA"/>
</dbReference>
<feature type="region of interest" description="Disordered" evidence="1">
    <location>
        <begin position="52"/>
        <end position="101"/>
    </location>
</feature>
<evidence type="ECO:0000256" key="1">
    <source>
        <dbReference type="SAM" id="MobiDB-lite"/>
    </source>
</evidence>
<dbReference type="Proteomes" id="UP000299011">
    <property type="component" value="Chromosome"/>
</dbReference>
<dbReference type="AlphaFoldDB" id="A0A4P8P478"/>
<accession>A0A4P8P478</accession>
<feature type="compositionally biased region" description="Polar residues" evidence="1">
    <location>
        <begin position="60"/>
        <end position="86"/>
    </location>
</feature>